<dbReference type="RefSeq" id="WP_205121208.1">
    <property type="nucleotide sequence ID" value="NZ_JAFBCM010000001.1"/>
</dbReference>
<keyword evidence="1" id="KW-0949">S-adenosyl-L-methionine</keyword>
<feature type="domain" description="Radical SAM core" evidence="5">
    <location>
        <begin position="15"/>
        <end position="244"/>
    </location>
</feature>
<sequence>MTRTATYARLALSRKRNTAPAYLIHHVTDRCNAKCRHCFIVHDGAYAIPDGVTHGDVLTLQEIERLTKTLGPNLYTVQLTGGEPLLRADLLGIIRAYYASSAVSYVQVCSNGWFTQRSAALAEAVLTEDPRRRFGFVISVDDVEARHDENRKMAGLFEALVGTIRALQELQKSFEGLQVSVNVTVTKHNQDRLHEIYTYLTSKLGIQNVMSTLIRGTPADPNAGGVDIDKYEAFVEACADGWMRGQYRGFGNFLEARLVNAQNVLTRRRNVALARDPTEHNVCYAGDLSGVVYADGTVAFCEEVPLVVGNLRDWDFDFTALWRSDLAARVRARRDATPCKCTHECFAVCNTLFNPRNWPRLALIAARGPHGDA</sequence>
<dbReference type="PANTHER" id="PTHR11228">
    <property type="entry name" value="RADICAL SAM DOMAIN PROTEIN"/>
    <property type="match status" value="1"/>
</dbReference>
<dbReference type="InterPro" id="IPR058240">
    <property type="entry name" value="rSAM_sf"/>
</dbReference>
<keyword evidence="7" id="KW-1185">Reference proteome</keyword>
<evidence type="ECO:0000313" key="7">
    <source>
        <dbReference type="Proteomes" id="UP001595699"/>
    </source>
</evidence>
<gene>
    <name evidence="6" type="ORF">ACFOUW_31575</name>
</gene>
<dbReference type="SFLD" id="SFLDS00029">
    <property type="entry name" value="Radical_SAM"/>
    <property type="match status" value="1"/>
</dbReference>
<accession>A0ABV7YJ76</accession>
<dbReference type="Pfam" id="PF13186">
    <property type="entry name" value="SPASM"/>
    <property type="match status" value="1"/>
</dbReference>
<name>A0ABV7YJ76_9ACTN</name>
<dbReference type="Proteomes" id="UP001595699">
    <property type="component" value="Unassembled WGS sequence"/>
</dbReference>
<reference evidence="7" key="1">
    <citation type="journal article" date="2019" name="Int. J. Syst. Evol. Microbiol.">
        <title>The Global Catalogue of Microorganisms (GCM) 10K type strain sequencing project: providing services to taxonomists for standard genome sequencing and annotation.</title>
        <authorList>
            <consortium name="The Broad Institute Genomics Platform"/>
            <consortium name="The Broad Institute Genome Sequencing Center for Infectious Disease"/>
            <person name="Wu L."/>
            <person name="Ma J."/>
        </authorList>
    </citation>
    <scope>NUCLEOTIDE SEQUENCE [LARGE SCALE GENOMIC DNA]</scope>
    <source>
        <strain evidence="7">CGMCC 4.7241</strain>
    </source>
</reference>
<dbReference type="InterPro" id="IPR023885">
    <property type="entry name" value="4Fe4S-binding_SPASM_dom"/>
</dbReference>
<evidence type="ECO:0000256" key="2">
    <source>
        <dbReference type="ARBA" id="ARBA00022723"/>
    </source>
</evidence>
<keyword evidence="2" id="KW-0479">Metal-binding</keyword>
<organism evidence="6 7">
    <name type="scientific">Tenggerimyces flavus</name>
    <dbReference type="NCBI Taxonomy" id="1708749"/>
    <lineage>
        <taxon>Bacteria</taxon>
        <taxon>Bacillati</taxon>
        <taxon>Actinomycetota</taxon>
        <taxon>Actinomycetes</taxon>
        <taxon>Propionibacteriales</taxon>
        <taxon>Nocardioidaceae</taxon>
        <taxon>Tenggerimyces</taxon>
    </lineage>
</organism>
<evidence type="ECO:0000313" key="6">
    <source>
        <dbReference type="EMBL" id="MFC3765410.1"/>
    </source>
</evidence>
<dbReference type="InterPro" id="IPR013785">
    <property type="entry name" value="Aldolase_TIM"/>
</dbReference>
<evidence type="ECO:0000256" key="3">
    <source>
        <dbReference type="ARBA" id="ARBA00023004"/>
    </source>
</evidence>
<dbReference type="Pfam" id="PF04055">
    <property type="entry name" value="Radical_SAM"/>
    <property type="match status" value="1"/>
</dbReference>
<dbReference type="SFLD" id="SFLDG01067">
    <property type="entry name" value="SPASM/twitch_domain_containing"/>
    <property type="match status" value="1"/>
</dbReference>
<protein>
    <submittedName>
        <fullName evidence="6">Radical SAM protein</fullName>
    </submittedName>
</protein>
<keyword evidence="4" id="KW-0411">Iron-sulfur</keyword>
<dbReference type="PROSITE" id="PS51918">
    <property type="entry name" value="RADICAL_SAM"/>
    <property type="match status" value="1"/>
</dbReference>
<dbReference type="EMBL" id="JBHRZH010000037">
    <property type="protein sequence ID" value="MFC3765410.1"/>
    <property type="molecule type" value="Genomic_DNA"/>
</dbReference>
<keyword evidence="3" id="KW-0408">Iron</keyword>
<comment type="caution">
    <text evidence="6">The sequence shown here is derived from an EMBL/GenBank/DDBJ whole genome shotgun (WGS) entry which is preliminary data.</text>
</comment>
<evidence type="ECO:0000256" key="4">
    <source>
        <dbReference type="ARBA" id="ARBA00023014"/>
    </source>
</evidence>
<dbReference type="PANTHER" id="PTHR11228:SF7">
    <property type="entry name" value="PQQA PEPTIDE CYCLASE"/>
    <property type="match status" value="1"/>
</dbReference>
<dbReference type="SUPFAM" id="SSF102114">
    <property type="entry name" value="Radical SAM enzymes"/>
    <property type="match status" value="1"/>
</dbReference>
<dbReference type="InterPro" id="IPR007197">
    <property type="entry name" value="rSAM"/>
</dbReference>
<proteinExistence type="predicted"/>
<dbReference type="Gene3D" id="3.20.20.70">
    <property type="entry name" value="Aldolase class I"/>
    <property type="match status" value="1"/>
</dbReference>
<dbReference type="InterPro" id="IPR050377">
    <property type="entry name" value="Radical_SAM_PqqE_MftC-like"/>
</dbReference>
<evidence type="ECO:0000256" key="1">
    <source>
        <dbReference type="ARBA" id="ARBA00022691"/>
    </source>
</evidence>
<evidence type="ECO:0000259" key="5">
    <source>
        <dbReference type="PROSITE" id="PS51918"/>
    </source>
</evidence>
<dbReference type="CDD" id="cd01335">
    <property type="entry name" value="Radical_SAM"/>
    <property type="match status" value="1"/>
</dbReference>